<keyword evidence="6 10" id="KW-0812">Transmembrane</keyword>
<feature type="transmembrane region" description="Helical" evidence="10">
    <location>
        <begin position="90"/>
        <end position="109"/>
    </location>
</feature>
<reference evidence="12 13" key="1">
    <citation type="submission" date="2016-01" db="EMBL/GenBank/DDBJ databases">
        <authorList>
            <person name="Oliw E.H."/>
        </authorList>
    </citation>
    <scope>NUCLEOTIDE SEQUENCE [LARGE SCALE GENOMIC DNA]</scope>
    <source>
        <strain evidence="12 13">FRB97</strain>
    </source>
</reference>
<dbReference type="Pfam" id="PF00528">
    <property type="entry name" value="BPD_transp_1"/>
    <property type="match status" value="1"/>
</dbReference>
<dbReference type="SUPFAM" id="SSF161098">
    <property type="entry name" value="MetI-like"/>
    <property type="match status" value="1"/>
</dbReference>
<evidence type="ECO:0000313" key="13">
    <source>
        <dbReference type="Proteomes" id="UP000217182"/>
    </source>
</evidence>
<dbReference type="AlphaFoldDB" id="A0A250B6M0"/>
<evidence type="ECO:0000256" key="8">
    <source>
        <dbReference type="ARBA" id="ARBA00022989"/>
    </source>
</evidence>
<name>A0A250B6M0_9GAMM</name>
<evidence type="ECO:0000256" key="6">
    <source>
        <dbReference type="ARBA" id="ARBA00022692"/>
    </source>
</evidence>
<evidence type="ECO:0000256" key="9">
    <source>
        <dbReference type="ARBA" id="ARBA00023136"/>
    </source>
</evidence>
<dbReference type="CDD" id="cd06261">
    <property type="entry name" value="TM_PBP2"/>
    <property type="match status" value="1"/>
</dbReference>
<dbReference type="InterPro" id="IPR043429">
    <property type="entry name" value="ArtM/GltK/GlnP/TcyL/YhdX-like"/>
</dbReference>
<evidence type="ECO:0000256" key="2">
    <source>
        <dbReference type="ARBA" id="ARBA00010072"/>
    </source>
</evidence>
<dbReference type="PANTHER" id="PTHR30614">
    <property type="entry name" value="MEMBRANE COMPONENT OF AMINO ACID ABC TRANSPORTER"/>
    <property type="match status" value="1"/>
</dbReference>
<evidence type="ECO:0000256" key="3">
    <source>
        <dbReference type="ARBA" id="ARBA00022448"/>
    </source>
</evidence>
<organism evidence="12 13">
    <name type="scientific">Gibbsiella quercinecans</name>
    <dbReference type="NCBI Taxonomy" id="929813"/>
    <lineage>
        <taxon>Bacteria</taxon>
        <taxon>Pseudomonadati</taxon>
        <taxon>Pseudomonadota</taxon>
        <taxon>Gammaproteobacteria</taxon>
        <taxon>Enterobacterales</taxon>
        <taxon>Yersiniaceae</taxon>
        <taxon>Gibbsiella</taxon>
    </lineage>
</organism>
<dbReference type="PANTHER" id="PTHR30614:SF35">
    <property type="entry name" value="ABC TRANSPORTER PERMEASE PROTEIN"/>
    <property type="match status" value="1"/>
</dbReference>
<keyword evidence="9 10" id="KW-0472">Membrane</keyword>
<comment type="similarity">
    <text evidence="2">Belongs to the binding-protein-dependent transport system permease family. HisMQ subfamily.</text>
</comment>
<dbReference type="GO" id="GO:0022857">
    <property type="term" value="F:transmembrane transporter activity"/>
    <property type="evidence" value="ECO:0007669"/>
    <property type="project" value="InterPro"/>
</dbReference>
<keyword evidence="4" id="KW-1003">Cell membrane</keyword>
<evidence type="ECO:0000313" key="12">
    <source>
        <dbReference type="EMBL" id="ATA21716.1"/>
    </source>
</evidence>
<accession>A0A250B6M0</accession>
<dbReference type="RefSeq" id="WP_095848300.1">
    <property type="nucleotide sequence ID" value="NZ_CP014136.1"/>
</dbReference>
<dbReference type="GO" id="GO:0006865">
    <property type="term" value="P:amino acid transport"/>
    <property type="evidence" value="ECO:0007669"/>
    <property type="project" value="UniProtKB-KW"/>
</dbReference>
<comment type="subcellular location">
    <subcellularLocation>
        <location evidence="1">Cell inner membrane</location>
        <topology evidence="1">Multi-pass membrane protein</topology>
    </subcellularLocation>
    <subcellularLocation>
        <location evidence="10">Cell membrane</location>
        <topology evidence="10">Multi-pass membrane protein</topology>
    </subcellularLocation>
</comment>
<dbReference type="InterPro" id="IPR035906">
    <property type="entry name" value="MetI-like_sf"/>
</dbReference>
<feature type="transmembrane region" description="Helical" evidence="10">
    <location>
        <begin position="191"/>
        <end position="217"/>
    </location>
</feature>
<gene>
    <name evidence="12" type="ORF">AWC35_21565</name>
</gene>
<evidence type="ECO:0000256" key="4">
    <source>
        <dbReference type="ARBA" id="ARBA00022475"/>
    </source>
</evidence>
<evidence type="ECO:0000256" key="1">
    <source>
        <dbReference type="ARBA" id="ARBA00004429"/>
    </source>
</evidence>
<sequence>MQYQFDLSALGSFLPHLPSAIANTLTLTVAVCVGITIFGVMGALARTHSSQLVRALMASYVEIMRNVPLLVILYLVYFTLAQVGLRIGGYWSAFIALTLNGTAFTTEIFRAGFATVPRGQYEAANALGLSRWQSFSMVIAPQAIRTVYAPLGNQYVATVLGTSLASVISVGELTDWMGTAGSYSSRYLEAFVVIGALYLLICQVVNVMRIVIGRVFIRKIPGRSGQ</sequence>
<keyword evidence="7" id="KW-0029">Amino-acid transport</keyword>
<keyword evidence="5" id="KW-0997">Cell inner membrane</keyword>
<feature type="transmembrane region" description="Helical" evidence="10">
    <location>
        <begin position="66"/>
        <end position="84"/>
    </location>
</feature>
<evidence type="ECO:0000259" key="11">
    <source>
        <dbReference type="PROSITE" id="PS50928"/>
    </source>
</evidence>
<dbReference type="EMBL" id="CP014136">
    <property type="protein sequence ID" value="ATA21716.1"/>
    <property type="molecule type" value="Genomic_DNA"/>
</dbReference>
<dbReference type="InterPro" id="IPR000515">
    <property type="entry name" value="MetI-like"/>
</dbReference>
<dbReference type="NCBIfam" id="TIGR01726">
    <property type="entry name" value="HEQRo_perm_3TM"/>
    <property type="match status" value="1"/>
</dbReference>
<evidence type="ECO:0000256" key="10">
    <source>
        <dbReference type="RuleBase" id="RU363032"/>
    </source>
</evidence>
<feature type="transmembrane region" description="Helical" evidence="10">
    <location>
        <begin position="20"/>
        <end position="45"/>
    </location>
</feature>
<evidence type="ECO:0000256" key="7">
    <source>
        <dbReference type="ARBA" id="ARBA00022970"/>
    </source>
</evidence>
<dbReference type="KEGG" id="gqu:AWC35_21565"/>
<dbReference type="OrthoDB" id="9809799at2"/>
<dbReference type="PROSITE" id="PS50928">
    <property type="entry name" value="ABC_TM1"/>
    <property type="match status" value="1"/>
</dbReference>
<keyword evidence="8 10" id="KW-1133">Transmembrane helix</keyword>
<dbReference type="Proteomes" id="UP000217182">
    <property type="component" value="Chromosome"/>
</dbReference>
<dbReference type="InterPro" id="IPR010065">
    <property type="entry name" value="AA_ABC_transptr_permease_3TM"/>
</dbReference>
<keyword evidence="3 10" id="KW-0813">Transport</keyword>
<dbReference type="GO" id="GO:0043190">
    <property type="term" value="C:ATP-binding cassette (ABC) transporter complex"/>
    <property type="evidence" value="ECO:0007669"/>
    <property type="project" value="InterPro"/>
</dbReference>
<dbReference type="Gene3D" id="1.10.3720.10">
    <property type="entry name" value="MetI-like"/>
    <property type="match status" value="1"/>
</dbReference>
<evidence type="ECO:0000256" key="5">
    <source>
        <dbReference type="ARBA" id="ARBA00022519"/>
    </source>
</evidence>
<protein>
    <recommendedName>
        <fullName evidence="11">ABC transmembrane type-1 domain-containing protein</fullName>
    </recommendedName>
</protein>
<proteinExistence type="inferred from homology"/>
<feature type="transmembrane region" description="Helical" evidence="10">
    <location>
        <begin position="155"/>
        <end position="171"/>
    </location>
</feature>
<feature type="domain" description="ABC transmembrane type-1" evidence="11">
    <location>
        <begin position="21"/>
        <end position="209"/>
    </location>
</feature>
<keyword evidence="13" id="KW-1185">Reference proteome</keyword>